<dbReference type="Pfam" id="PF07947">
    <property type="entry name" value="YhhN"/>
    <property type="match status" value="1"/>
</dbReference>
<evidence type="ECO:0000256" key="4">
    <source>
        <dbReference type="ARBA" id="ARBA00022989"/>
    </source>
</evidence>
<organism evidence="7 8">
    <name type="scientific">Flavobacterium oreochromis</name>
    <dbReference type="NCBI Taxonomy" id="2906078"/>
    <lineage>
        <taxon>Bacteria</taxon>
        <taxon>Pseudomonadati</taxon>
        <taxon>Bacteroidota</taxon>
        <taxon>Flavobacteriia</taxon>
        <taxon>Flavobacteriales</taxon>
        <taxon>Flavobacteriaceae</taxon>
        <taxon>Flavobacterium</taxon>
    </lineage>
</organism>
<feature type="transmembrane region" description="Helical" evidence="6">
    <location>
        <begin position="170"/>
        <end position="191"/>
    </location>
</feature>
<feature type="transmembrane region" description="Helical" evidence="6">
    <location>
        <begin position="12"/>
        <end position="30"/>
    </location>
</feature>
<keyword evidence="4 6" id="KW-1133">Transmembrane helix</keyword>
<name>A0ABW8P5S1_9FLAO</name>
<dbReference type="EMBL" id="JAZGZP010000004">
    <property type="protein sequence ID" value="MFK6999888.1"/>
    <property type="molecule type" value="Genomic_DNA"/>
</dbReference>
<feature type="transmembrane region" description="Helical" evidence="6">
    <location>
        <begin position="112"/>
        <end position="128"/>
    </location>
</feature>
<comment type="similarity">
    <text evidence="2">Belongs to the TMEM86 family.</text>
</comment>
<evidence type="ECO:0000256" key="5">
    <source>
        <dbReference type="ARBA" id="ARBA00023136"/>
    </source>
</evidence>
<keyword evidence="8" id="KW-1185">Reference proteome</keyword>
<feature type="transmembrane region" description="Helical" evidence="6">
    <location>
        <begin position="36"/>
        <end position="52"/>
    </location>
</feature>
<accession>A0ABW8P5S1</accession>
<evidence type="ECO:0000256" key="1">
    <source>
        <dbReference type="ARBA" id="ARBA00004141"/>
    </source>
</evidence>
<reference evidence="7 8" key="1">
    <citation type="submission" date="2024-02" db="EMBL/GenBank/DDBJ databases">
        <title>Comparative Genomic Analysis of Flavobacterium Species Causing Columnaris Disease of Freshwater Fish in Thailand: Insights into Virulence and Resistance Mechanisms.</title>
        <authorList>
            <person name="Nguyen D."/>
            <person name="Chokmangmeepisarn P."/>
            <person name="Khianchaikhan K."/>
            <person name="Morishita M."/>
            <person name="Bunnoy A."/>
            <person name="Rodkhum C."/>
        </authorList>
    </citation>
    <scope>NUCLEOTIDE SEQUENCE [LARGE SCALE GENOMIC DNA]</scope>
    <source>
        <strain evidence="7 8">CNRT2201</strain>
    </source>
</reference>
<dbReference type="Proteomes" id="UP001621706">
    <property type="component" value="Unassembled WGS sequence"/>
</dbReference>
<comment type="subcellular location">
    <subcellularLocation>
        <location evidence="1">Membrane</location>
        <topology evidence="1">Multi-pass membrane protein</topology>
    </subcellularLocation>
</comment>
<proteinExistence type="inferred from homology"/>
<feature type="transmembrane region" description="Helical" evidence="6">
    <location>
        <begin position="140"/>
        <end position="158"/>
    </location>
</feature>
<dbReference type="InterPro" id="IPR012506">
    <property type="entry name" value="TMEM86B-like"/>
</dbReference>
<dbReference type="RefSeq" id="WP_088401092.1">
    <property type="nucleotide sequence ID" value="NZ_JAZGZP010000004.1"/>
</dbReference>
<comment type="caution">
    <text evidence="7">The sequence shown here is derived from an EMBL/GenBank/DDBJ whole genome shotgun (WGS) entry which is preliminary data.</text>
</comment>
<gene>
    <name evidence="7" type="ORF">V3I07_03150</name>
</gene>
<evidence type="ECO:0000256" key="2">
    <source>
        <dbReference type="ARBA" id="ARBA00007375"/>
    </source>
</evidence>
<protein>
    <submittedName>
        <fullName evidence="7">Lysoplasmalogenase family protein</fullName>
    </submittedName>
</protein>
<evidence type="ECO:0000256" key="3">
    <source>
        <dbReference type="ARBA" id="ARBA00022692"/>
    </source>
</evidence>
<feature type="transmembrane region" description="Helical" evidence="6">
    <location>
        <begin position="197"/>
        <end position="218"/>
    </location>
</feature>
<keyword evidence="5 6" id="KW-0472">Membrane</keyword>
<feature type="transmembrane region" description="Helical" evidence="6">
    <location>
        <begin position="84"/>
        <end position="103"/>
    </location>
</feature>
<evidence type="ECO:0000313" key="8">
    <source>
        <dbReference type="Proteomes" id="UP001621706"/>
    </source>
</evidence>
<sequence length="235" mass="27586">MLYSEKKSQEKVFLILFFIIGLLEVVAEYFNQVLLIYILKPLLMPIMMLMYWKVSKERNIYFLLALFFVLIANILFVSRTFSSAVIASIFFFIYRGIVICLVIQDEPIKKKLPVVIGSLPFFTAFGYLTFLTKNELGKGIYIYLIQVIFLSFLGGLALSNYMIEGCKKNFWLLINAVFFAIIQFILVLKLFYISISFFPSISMFLYLFAQFGLYKYMLEREKKNCKPKDYSFLDD</sequence>
<keyword evidence="3 6" id="KW-0812">Transmembrane</keyword>
<evidence type="ECO:0000256" key="6">
    <source>
        <dbReference type="SAM" id="Phobius"/>
    </source>
</evidence>
<feature type="transmembrane region" description="Helical" evidence="6">
    <location>
        <begin position="59"/>
        <end position="78"/>
    </location>
</feature>
<evidence type="ECO:0000313" key="7">
    <source>
        <dbReference type="EMBL" id="MFK6999888.1"/>
    </source>
</evidence>